<reference evidence="1 2" key="1">
    <citation type="submission" date="2015-11" db="EMBL/GenBank/DDBJ databases">
        <title>Expanding the genomic diversity of Burkholderia species for the development of highly accurate diagnostics.</title>
        <authorList>
            <person name="Sahl J."/>
            <person name="Keim P."/>
            <person name="Wagner D."/>
        </authorList>
    </citation>
    <scope>NUCLEOTIDE SEQUENCE [LARGE SCALE GENOMIC DNA]</scope>
    <source>
        <strain evidence="1 2">RF32-BP4</strain>
    </source>
</reference>
<accession>A0A102LFK1</accession>
<name>A0A102LFK1_9BURK</name>
<dbReference type="RefSeq" id="WP_059632624.1">
    <property type="nucleotide sequence ID" value="NZ_LOTK01000066.1"/>
</dbReference>
<evidence type="ECO:0000313" key="2">
    <source>
        <dbReference type="Proteomes" id="UP000065521"/>
    </source>
</evidence>
<organism evidence="1 2">
    <name type="scientific">Burkholderia ubonensis</name>
    <dbReference type="NCBI Taxonomy" id="101571"/>
    <lineage>
        <taxon>Bacteria</taxon>
        <taxon>Pseudomonadati</taxon>
        <taxon>Pseudomonadota</taxon>
        <taxon>Betaproteobacteria</taxon>
        <taxon>Burkholderiales</taxon>
        <taxon>Burkholderiaceae</taxon>
        <taxon>Burkholderia</taxon>
        <taxon>Burkholderia cepacia complex</taxon>
    </lineage>
</organism>
<gene>
    <name evidence="1" type="ORF">WI38_11185</name>
</gene>
<dbReference type="Proteomes" id="UP000065521">
    <property type="component" value="Unassembled WGS sequence"/>
</dbReference>
<evidence type="ECO:0000313" key="1">
    <source>
        <dbReference type="EMBL" id="KUZ92682.1"/>
    </source>
</evidence>
<dbReference type="EMBL" id="LOTN01000021">
    <property type="protein sequence ID" value="KUZ92682.1"/>
    <property type="molecule type" value="Genomic_DNA"/>
</dbReference>
<comment type="caution">
    <text evidence="1">The sequence shown here is derived from an EMBL/GenBank/DDBJ whole genome shotgun (WGS) entry which is preliminary data.</text>
</comment>
<sequence length="271" mass="30580">MQLANALMTPKDERKAVTVQHKIYWIHRHEWNAQWIAQYHAAVPALAKEIQARKVDMSKLESEPVDGSPTGGNDTNRFTCEDFAFEILIEFASRNKLPLKIKTGSAVFKNIDMDYQSGNKTAPPTPAGFALDVAYASGAPDVLKNSLPVADSDLLPGDLFVEFNGGHIQVVTGTGPRRIEIMQGNFPGPGETPRRKWTSYLELGPWIRATNTGNRESSNYLGSPVQNAVYEQRNGKWMYQRLYGDYRDWDADVWGSMNKHVRWNFAEFNNL</sequence>
<proteinExistence type="predicted"/>
<dbReference type="AlphaFoldDB" id="A0A102LFK1"/>
<protein>
    <submittedName>
        <fullName evidence="1">Uncharacterized protein</fullName>
    </submittedName>
</protein>